<gene>
    <name evidence="2" type="ORF">DI270_013360</name>
</gene>
<dbReference type="EMBL" id="QFZU02000057">
    <property type="protein sequence ID" value="RGA04476.1"/>
    <property type="molecule type" value="Genomic_DNA"/>
</dbReference>
<evidence type="ECO:0000313" key="2">
    <source>
        <dbReference type="EMBL" id="RGA04476.1"/>
    </source>
</evidence>
<keyword evidence="3" id="KW-1185">Reference proteome</keyword>
<evidence type="ECO:0000256" key="1">
    <source>
        <dbReference type="SAM" id="MobiDB-lite"/>
    </source>
</evidence>
<proteinExistence type="predicted"/>
<protein>
    <submittedName>
        <fullName evidence="2">Uncharacterized protein</fullName>
    </submittedName>
</protein>
<reference evidence="2 3" key="1">
    <citation type="submission" date="2018-08" db="EMBL/GenBank/DDBJ databases">
        <title>Microbispora. triticiradicis sp. nov., a novel actinomycete isolated from the root of wheat (Triticum aestivum L.)).</title>
        <authorList>
            <person name="Han C."/>
        </authorList>
    </citation>
    <scope>NUCLEOTIDE SEQUENCE [LARGE SCALE GENOMIC DNA]</scope>
    <source>
        <strain evidence="2 3">NEAU-HRDPA2-9</strain>
    </source>
</reference>
<comment type="caution">
    <text evidence="2">The sequence shown here is derived from an EMBL/GenBank/DDBJ whole genome shotgun (WGS) entry which is preliminary data.</text>
</comment>
<organism evidence="2 3">
    <name type="scientific">Microbispora triticiradicis</name>
    <dbReference type="NCBI Taxonomy" id="2200763"/>
    <lineage>
        <taxon>Bacteria</taxon>
        <taxon>Bacillati</taxon>
        <taxon>Actinomycetota</taxon>
        <taxon>Actinomycetes</taxon>
        <taxon>Streptosporangiales</taxon>
        <taxon>Streptosporangiaceae</taxon>
        <taxon>Microbispora</taxon>
    </lineage>
</organism>
<accession>A0ABX9LKJ3</accession>
<sequence>MVGSVGADPGCAVAELARLVELGGVEIAGAGIDLGDGFVSARAAGARGDRRDAVLAALRVLGIDGVERLGGRARVLVALFGPAATKPVGAAAVEAVAEGRWAALELASAASDLLGPEQLERVLSLEGLEGARSRVRPSVLADHLGRVLGSFPPRRRLDLLLDLWTQVTARRDAARRRERILATQARQSRVDDLSQRYTRHEDDLLLSDVRLDIGHEPSPAEAARWIPQTWHWHKYLDKALHDAIAATALLRAATAVADHGVHEGLARCEPELTAAASLMNDWTAGHAARRVPGLTGLPARPGCLVRDLLRGRSDDLVAQRLARARDYGIVVMEAVTKLLHAVPDSMSEWDGWGLREWRAAAGYTRPPDRWEQPPLFGGDPLAGRPADSETGRDLLWYADLADALARLHGHDAAVIDYTDTVPGVDYNARPARPEPFVPRLDSLPLAVAGAAQLVSLGASPPQLCRDWTELVNGLVDSVGIAVATTGTFRVPAPLAAWDGLLVPGTKVRIDWARDPRTLADWASYMGNCIAGPHYVGDAAKGRCGLAALRDREGRIIANLEVRPVRGGWRVAELQARFNTDPEAALDKRVRHWAARIPPPAVPEPEPTVRAARAPSGRPPGRRPHDRVLREAGEPLIRLVQDAMAAPEAVQAARTLEVLHGGLSAATALRRLGPDRITPVCRDALVGVGLARLWRATASRPLANALTALDVGHKEAELLGLLVADAPLPGLLRTLARHPVIAPARSAELVAHRIRAALGRLARDGDPALARSVTLQADTALLCALVVAVTSWGAASHTTRVTLPGRTDVPGFPGSDMADADGPWQRALPDARELGADIEAFWEHVAVGGLRAHERWLGNGGWPALWARAARLRALSTASPPHWMD</sequence>
<feature type="region of interest" description="Disordered" evidence="1">
    <location>
        <begin position="597"/>
        <end position="627"/>
    </location>
</feature>
<name>A0ABX9LKJ3_9ACTN</name>
<dbReference type="Proteomes" id="UP000262538">
    <property type="component" value="Unassembled WGS sequence"/>
</dbReference>
<evidence type="ECO:0000313" key="3">
    <source>
        <dbReference type="Proteomes" id="UP000262538"/>
    </source>
</evidence>